<gene>
    <name evidence="1" type="ORF">DY000_02002580</name>
</gene>
<protein>
    <submittedName>
        <fullName evidence="1">Uncharacterized protein</fullName>
    </submittedName>
</protein>
<dbReference type="EMBL" id="QGKV02000832">
    <property type="protein sequence ID" value="KAF3546272.1"/>
    <property type="molecule type" value="Genomic_DNA"/>
</dbReference>
<organism evidence="1 2">
    <name type="scientific">Brassica cretica</name>
    <name type="common">Mustard</name>
    <dbReference type="NCBI Taxonomy" id="69181"/>
    <lineage>
        <taxon>Eukaryota</taxon>
        <taxon>Viridiplantae</taxon>
        <taxon>Streptophyta</taxon>
        <taxon>Embryophyta</taxon>
        <taxon>Tracheophyta</taxon>
        <taxon>Spermatophyta</taxon>
        <taxon>Magnoliopsida</taxon>
        <taxon>eudicotyledons</taxon>
        <taxon>Gunneridae</taxon>
        <taxon>Pentapetalae</taxon>
        <taxon>rosids</taxon>
        <taxon>malvids</taxon>
        <taxon>Brassicales</taxon>
        <taxon>Brassicaceae</taxon>
        <taxon>Brassiceae</taxon>
        <taxon>Brassica</taxon>
    </lineage>
</organism>
<sequence>MLWGMMTKEKMKIRYAPSPVYRRRPSPDYGRPQYDMYRAGLSCSERKILFLNVAPSGWGFSMLV</sequence>
<proteinExistence type="predicted"/>
<evidence type="ECO:0000313" key="1">
    <source>
        <dbReference type="EMBL" id="KAF3546272.1"/>
    </source>
</evidence>
<reference evidence="1 2" key="1">
    <citation type="journal article" date="2020" name="BMC Genomics">
        <title>Intraspecific diversification of the crop wild relative Brassica cretica Lam. using demographic model selection.</title>
        <authorList>
            <person name="Kioukis A."/>
            <person name="Michalopoulou V.A."/>
            <person name="Briers L."/>
            <person name="Pirintsos S."/>
            <person name="Studholme D.J."/>
            <person name="Pavlidis P."/>
            <person name="Sarris P.F."/>
        </authorList>
    </citation>
    <scope>NUCLEOTIDE SEQUENCE [LARGE SCALE GENOMIC DNA]</scope>
    <source>
        <strain evidence="2">cv. PFS-1207/04</strain>
    </source>
</reference>
<comment type="caution">
    <text evidence="1">The sequence shown here is derived from an EMBL/GenBank/DDBJ whole genome shotgun (WGS) entry which is preliminary data.</text>
</comment>
<accession>A0ABQ7C510</accession>
<name>A0ABQ7C510_BRACR</name>
<keyword evidence="2" id="KW-1185">Reference proteome</keyword>
<evidence type="ECO:0000313" key="2">
    <source>
        <dbReference type="Proteomes" id="UP000266723"/>
    </source>
</evidence>
<dbReference type="Proteomes" id="UP000266723">
    <property type="component" value="Unassembled WGS sequence"/>
</dbReference>